<comment type="caution">
    <text evidence="3">The sequence shown here is derived from an EMBL/GenBank/DDBJ whole genome shotgun (WGS) entry which is preliminary data.</text>
</comment>
<name>A0A9P9KEK2_FUSSL</name>
<evidence type="ECO:0000256" key="1">
    <source>
        <dbReference type="SAM" id="MobiDB-lite"/>
    </source>
</evidence>
<evidence type="ECO:0000313" key="3">
    <source>
        <dbReference type="EMBL" id="KAH7254400.1"/>
    </source>
</evidence>
<dbReference type="AlphaFoldDB" id="A0A9P9KEK2"/>
<feature type="compositionally biased region" description="Polar residues" evidence="1">
    <location>
        <begin position="113"/>
        <end position="124"/>
    </location>
</feature>
<organism evidence="3 4">
    <name type="scientific">Fusarium solani</name>
    <name type="common">Filamentous fungus</name>
    <dbReference type="NCBI Taxonomy" id="169388"/>
    <lineage>
        <taxon>Eukaryota</taxon>
        <taxon>Fungi</taxon>
        <taxon>Dikarya</taxon>
        <taxon>Ascomycota</taxon>
        <taxon>Pezizomycotina</taxon>
        <taxon>Sordariomycetes</taxon>
        <taxon>Hypocreomycetidae</taxon>
        <taxon>Hypocreales</taxon>
        <taxon>Nectriaceae</taxon>
        <taxon>Fusarium</taxon>
        <taxon>Fusarium solani species complex</taxon>
    </lineage>
</organism>
<feature type="region of interest" description="Disordered" evidence="1">
    <location>
        <begin position="104"/>
        <end position="124"/>
    </location>
</feature>
<proteinExistence type="predicted"/>
<evidence type="ECO:0000256" key="2">
    <source>
        <dbReference type="SAM" id="SignalP"/>
    </source>
</evidence>
<evidence type="ECO:0000313" key="4">
    <source>
        <dbReference type="Proteomes" id="UP000736672"/>
    </source>
</evidence>
<reference evidence="3" key="1">
    <citation type="journal article" date="2021" name="Nat. Commun.">
        <title>Genetic determinants of endophytism in the Arabidopsis root mycobiome.</title>
        <authorList>
            <person name="Mesny F."/>
            <person name="Miyauchi S."/>
            <person name="Thiergart T."/>
            <person name="Pickel B."/>
            <person name="Atanasova L."/>
            <person name="Karlsson M."/>
            <person name="Huettel B."/>
            <person name="Barry K.W."/>
            <person name="Haridas S."/>
            <person name="Chen C."/>
            <person name="Bauer D."/>
            <person name="Andreopoulos W."/>
            <person name="Pangilinan J."/>
            <person name="LaButti K."/>
            <person name="Riley R."/>
            <person name="Lipzen A."/>
            <person name="Clum A."/>
            <person name="Drula E."/>
            <person name="Henrissat B."/>
            <person name="Kohler A."/>
            <person name="Grigoriev I.V."/>
            <person name="Martin F.M."/>
            <person name="Hacquard S."/>
        </authorList>
    </citation>
    <scope>NUCLEOTIDE SEQUENCE</scope>
    <source>
        <strain evidence="3">FSSC 5 MPI-SDFR-AT-0091</strain>
    </source>
</reference>
<sequence length="124" mass="13737">MRPLKTLAPVLLMTVPVSLAWDVVPRETGSAQLLARAEFWDEVIGTVIREIIDAVTGAIIRYIEKKIRRHWKFPRVRTTLLTITATPGGTETAAETEYEESTEIITETETQTLPATSTNAATPT</sequence>
<accession>A0A9P9KEK2</accession>
<keyword evidence="4" id="KW-1185">Reference proteome</keyword>
<dbReference type="Proteomes" id="UP000736672">
    <property type="component" value="Unassembled WGS sequence"/>
</dbReference>
<keyword evidence="2" id="KW-0732">Signal</keyword>
<feature type="chain" id="PRO_5040307739" evidence="2">
    <location>
        <begin position="21"/>
        <end position="124"/>
    </location>
</feature>
<dbReference type="OrthoDB" id="10533360at2759"/>
<dbReference type="EMBL" id="JAGTJS010000010">
    <property type="protein sequence ID" value="KAH7254400.1"/>
    <property type="molecule type" value="Genomic_DNA"/>
</dbReference>
<protein>
    <submittedName>
        <fullName evidence="3">Uncharacterized protein</fullName>
    </submittedName>
</protein>
<feature type="signal peptide" evidence="2">
    <location>
        <begin position="1"/>
        <end position="20"/>
    </location>
</feature>
<gene>
    <name evidence="3" type="ORF">B0J15DRAFT_548963</name>
</gene>